<evidence type="ECO:0000313" key="1">
    <source>
        <dbReference type="EMBL" id="CAB4172881.1"/>
    </source>
</evidence>
<organism evidence="2">
    <name type="scientific">uncultured Caudovirales phage</name>
    <dbReference type="NCBI Taxonomy" id="2100421"/>
    <lineage>
        <taxon>Viruses</taxon>
        <taxon>Duplodnaviria</taxon>
        <taxon>Heunggongvirae</taxon>
        <taxon>Uroviricota</taxon>
        <taxon>Caudoviricetes</taxon>
        <taxon>Peduoviridae</taxon>
        <taxon>Maltschvirus</taxon>
        <taxon>Maltschvirus maltsch</taxon>
    </lineage>
</organism>
<gene>
    <name evidence="2" type="ORF">UFOVP1379_25</name>
    <name evidence="1" type="ORF">UFOVP942_12</name>
</gene>
<sequence length="84" mass="9320">MSYKELNASETVARLRRLDYCDEQRTADIITHLGMCAAVSAGLAEVLIDLQPLLRDINYSKNGMKEIEAWCKAIKTMEGKGISG</sequence>
<name>A0A6J5S504_9CAUD</name>
<protein>
    <submittedName>
        <fullName evidence="2">Uncharacterized protein</fullName>
    </submittedName>
</protein>
<accession>A0A6J5S504</accession>
<dbReference type="EMBL" id="LR797329">
    <property type="protein sequence ID" value="CAB4203302.1"/>
    <property type="molecule type" value="Genomic_DNA"/>
</dbReference>
<evidence type="ECO:0000313" key="2">
    <source>
        <dbReference type="EMBL" id="CAB4203302.1"/>
    </source>
</evidence>
<reference evidence="2" key="1">
    <citation type="submission" date="2020-05" db="EMBL/GenBank/DDBJ databases">
        <authorList>
            <person name="Chiriac C."/>
            <person name="Salcher M."/>
            <person name="Ghai R."/>
            <person name="Kavagutti S V."/>
        </authorList>
    </citation>
    <scope>NUCLEOTIDE SEQUENCE</scope>
</reference>
<proteinExistence type="predicted"/>
<dbReference type="EMBL" id="LR796888">
    <property type="protein sequence ID" value="CAB4172881.1"/>
    <property type="molecule type" value="Genomic_DNA"/>
</dbReference>